<reference evidence="4 5" key="1">
    <citation type="submission" date="2022-12" db="EMBL/GenBank/DDBJ databases">
        <authorList>
            <person name="Muema E."/>
        </authorList>
    </citation>
    <scope>NUCLEOTIDE SEQUENCE [LARGE SCALE GENOMIC DNA]</scope>
    <source>
        <strain evidence="5">1330</strain>
    </source>
</reference>
<dbReference type="PANTHER" id="PTHR38593:SF1">
    <property type="entry name" value="BLR2558 PROTEIN"/>
    <property type="match status" value="1"/>
</dbReference>
<name>A0ABU8KNN5_9HYPH</name>
<comment type="caution">
    <text evidence="4">The sequence shown here is derived from an EMBL/GenBank/DDBJ whole genome shotgun (WGS) entry which is preliminary data.</text>
</comment>
<dbReference type="InterPro" id="IPR012347">
    <property type="entry name" value="Ferritin-like"/>
</dbReference>
<keyword evidence="5" id="KW-1185">Reference proteome</keyword>
<feature type="signal peptide" evidence="2">
    <location>
        <begin position="1"/>
        <end position="24"/>
    </location>
</feature>
<proteinExistence type="predicted"/>
<evidence type="ECO:0000313" key="5">
    <source>
        <dbReference type="Proteomes" id="UP001366503"/>
    </source>
</evidence>
<feature type="domain" description="DUF4142" evidence="3">
    <location>
        <begin position="27"/>
        <end position="161"/>
    </location>
</feature>
<dbReference type="RefSeq" id="WP_337097477.1">
    <property type="nucleotide sequence ID" value="NZ_JAPYKO010000050.1"/>
</dbReference>
<dbReference type="Proteomes" id="UP001366503">
    <property type="component" value="Unassembled WGS sequence"/>
</dbReference>
<evidence type="ECO:0000259" key="3">
    <source>
        <dbReference type="Pfam" id="PF13628"/>
    </source>
</evidence>
<keyword evidence="2" id="KW-0732">Signal</keyword>
<dbReference type="InterPro" id="IPR025419">
    <property type="entry name" value="DUF4142"/>
</dbReference>
<feature type="chain" id="PRO_5045884538" evidence="2">
    <location>
        <begin position="25"/>
        <end position="251"/>
    </location>
</feature>
<gene>
    <name evidence="4" type="ORF">O7A05_32650</name>
</gene>
<organism evidence="4 5">
    <name type="scientific">Mesorhizobium argentiipisi</name>
    <dbReference type="NCBI Taxonomy" id="3015175"/>
    <lineage>
        <taxon>Bacteria</taxon>
        <taxon>Pseudomonadati</taxon>
        <taxon>Pseudomonadota</taxon>
        <taxon>Alphaproteobacteria</taxon>
        <taxon>Hyphomicrobiales</taxon>
        <taxon>Phyllobacteriaceae</taxon>
        <taxon>Mesorhizobium</taxon>
    </lineage>
</organism>
<feature type="compositionally biased region" description="Polar residues" evidence="1">
    <location>
        <begin position="177"/>
        <end position="187"/>
    </location>
</feature>
<evidence type="ECO:0000256" key="1">
    <source>
        <dbReference type="SAM" id="MobiDB-lite"/>
    </source>
</evidence>
<accession>A0ABU8KNN5</accession>
<feature type="region of interest" description="Disordered" evidence="1">
    <location>
        <begin position="162"/>
        <end position="212"/>
    </location>
</feature>
<evidence type="ECO:0000313" key="4">
    <source>
        <dbReference type="EMBL" id="MEI9406868.1"/>
    </source>
</evidence>
<sequence length="251" mass="26605">MKHRLLMTALSTCAALAFAAPSYAADKAQDFVDKAAAGGMFEVESSKIAQGKAQDQAVKDFAQKMIDDHGAANAKLETIAGEQKLKVPAQTDAAHKSELDSLNTGKDSFDESYVKMQRDAHADAVKLFEGYAKDGDNAQLKTFAQETLPTLKMHQEMIEKIASGTNDKSSTTSSTTPAVSRSDTNNPAAPVPGANSFTEAQAKSRIQDAGFSNVSALTKDDKGIWRGTAQKDGKQVTVALDFQGNVVAGAQ</sequence>
<protein>
    <submittedName>
        <fullName evidence="4">DUF4142 domain-containing protein</fullName>
    </submittedName>
</protein>
<dbReference type="PANTHER" id="PTHR38593">
    <property type="entry name" value="BLR2558 PROTEIN"/>
    <property type="match status" value="1"/>
</dbReference>
<dbReference type="Pfam" id="PF13628">
    <property type="entry name" value="DUF4142"/>
    <property type="match status" value="1"/>
</dbReference>
<evidence type="ECO:0000256" key="2">
    <source>
        <dbReference type="SAM" id="SignalP"/>
    </source>
</evidence>
<dbReference type="EMBL" id="JAPYKO010000050">
    <property type="protein sequence ID" value="MEI9406868.1"/>
    <property type="molecule type" value="Genomic_DNA"/>
</dbReference>
<dbReference type="Gene3D" id="1.20.1260.10">
    <property type="match status" value="1"/>
</dbReference>